<reference evidence="1" key="1">
    <citation type="submission" date="2012-05" db="EMBL/GenBank/DDBJ databases">
        <authorList>
            <person name="Krishnakumar V."/>
            <person name="Cheung F."/>
            <person name="Xiao Y."/>
            <person name="Chan A."/>
            <person name="Moskal W.A."/>
            <person name="Town C.D."/>
        </authorList>
    </citation>
    <scope>NUCLEOTIDE SEQUENCE</scope>
</reference>
<protein>
    <submittedName>
        <fullName evidence="1">Uncharacterized protein</fullName>
    </submittedName>
</protein>
<evidence type="ECO:0000313" key="1">
    <source>
        <dbReference type="EMBL" id="AFK37282.1"/>
    </source>
</evidence>
<accession>I3SAJ0</accession>
<dbReference type="AlphaFoldDB" id="I3SAJ0"/>
<organism evidence="1">
    <name type="scientific">Lotus japonicus</name>
    <name type="common">Lotus corniculatus var. japonicus</name>
    <dbReference type="NCBI Taxonomy" id="34305"/>
    <lineage>
        <taxon>Eukaryota</taxon>
        <taxon>Viridiplantae</taxon>
        <taxon>Streptophyta</taxon>
        <taxon>Embryophyta</taxon>
        <taxon>Tracheophyta</taxon>
        <taxon>Spermatophyta</taxon>
        <taxon>Magnoliopsida</taxon>
        <taxon>eudicotyledons</taxon>
        <taxon>Gunneridae</taxon>
        <taxon>Pentapetalae</taxon>
        <taxon>rosids</taxon>
        <taxon>fabids</taxon>
        <taxon>Fabales</taxon>
        <taxon>Fabaceae</taxon>
        <taxon>Papilionoideae</taxon>
        <taxon>50 kb inversion clade</taxon>
        <taxon>NPAAA clade</taxon>
        <taxon>Hologalegina</taxon>
        <taxon>robinioid clade</taxon>
        <taxon>Loteae</taxon>
        <taxon>Lotus</taxon>
    </lineage>
</organism>
<dbReference type="EMBL" id="BT137487">
    <property type="protein sequence ID" value="AFK37282.1"/>
    <property type="molecule type" value="mRNA"/>
</dbReference>
<name>I3SAJ0_LOTJA</name>
<sequence length="150" mass="17506">MRREACKELLSVSNSLQKGFLLLSQFLMKFAELFTLEQLKIEPLQHQIMGTVLRHNRVLNILGSVTKEFFLGHEINVGIFRLEVFASLYSFKVVSFLIHQVVQLQGGKIHRRPRPFRFHFHAILLQQNRAIRLAENDEVEEHLSDEIAKV</sequence>
<proteinExistence type="evidence at transcript level"/>